<feature type="region of interest" description="Disordered" evidence="1">
    <location>
        <begin position="95"/>
        <end position="120"/>
    </location>
</feature>
<sequence length="434" mass="48387">MAASSLRSTRSSALRDQEPPEQKTKQPATANVAAESSGSNHLWTDRERIVLTHLNELLPYQPDNRAIIFNTIFSAQHTAAGLPAGRDHAALRAQYSEKTRRDRSGWDKVKAGPQGRKEEREWRELESRVRSAARQMDVAIKRSVDEEAVPRGGEGGRRSQGREAGKVKSRRPNEKLKQQAVRRSRKGGKFVKEEKAKKHVSNGEEQQVTDGRMCLGQPNNEQDEQNDELLAPPTLNDTNNNLDGRNQAQHIQHGQHIPTLTAPLLSMIHTSQIEWASTDAFWTASTRDGLAPISTASDTYAAGGKIHRVYDINSQPHDYLLCNPRFCKFCSTTASDSASAKNHTSNIFTTSNLPFVHAKDVKRIDDGWNFTPSRGEGFDRQTTGYTQSFPRNVKFGDGVMRTVAVCTYAKCRVCREHTQVQKEKGIDPGDMAEG</sequence>
<dbReference type="HOGENOM" id="CLU_631656_0_0_1"/>
<feature type="region of interest" description="Disordered" evidence="1">
    <location>
        <begin position="141"/>
        <end position="227"/>
    </location>
</feature>
<feature type="compositionally biased region" description="Low complexity" evidence="1">
    <location>
        <begin position="1"/>
        <end position="12"/>
    </location>
</feature>
<evidence type="ECO:0000256" key="1">
    <source>
        <dbReference type="SAM" id="MobiDB-lite"/>
    </source>
</evidence>
<reference evidence="2 3" key="2">
    <citation type="journal article" date="2012" name="PLoS Pathog.">
        <title>Diverse lifestyles and strategies of plant pathogenesis encoded in the genomes of eighteen Dothideomycetes fungi.</title>
        <authorList>
            <person name="Ohm R.A."/>
            <person name="Feau N."/>
            <person name="Henrissat B."/>
            <person name="Schoch C.L."/>
            <person name="Horwitz B.A."/>
            <person name="Barry K.W."/>
            <person name="Condon B.J."/>
            <person name="Copeland A.C."/>
            <person name="Dhillon B."/>
            <person name="Glaser F."/>
            <person name="Hesse C.N."/>
            <person name="Kosti I."/>
            <person name="LaButti K."/>
            <person name="Lindquist E.A."/>
            <person name="Lucas S."/>
            <person name="Salamov A.A."/>
            <person name="Bradshaw R.E."/>
            <person name="Ciuffetti L."/>
            <person name="Hamelin R.C."/>
            <person name="Kema G.H.J."/>
            <person name="Lawrence C."/>
            <person name="Scott J.A."/>
            <person name="Spatafora J.W."/>
            <person name="Turgeon B.G."/>
            <person name="de Wit P.J.G.M."/>
            <person name="Zhong S."/>
            <person name="Goodwin S.B."/>
            <person name="Grigoriev I.V."/>
        </authorList>
    </citation>
    <scope>NUCLEOTIDE SEQUENCE [LARGE SCALE GENOMIC DNA]</scope>
    <source>
        <strain evidence="3">NZE10 / CBS 128990</strain>
    </source>
</reference>
<dbReference type="Proteomes" id="UP000016933">
    <property type="component" value="Unassembled WGS sequence"/>
</dbReference>
<feature type="region of interest" description="Disordered" evidence="1">
    <location>
        <begin position="1"/>
        <end position="39"/>
    </location>
</feature>
<dbReference type="EMBL" id="KB446535">
    <property type="protein sequence ID" value="EME48585.1"/>
    <property type="molecule type" value="Genomic_DNA"/>
</dbReference>
<dbReference type="OrthoDB" id="10511019at2759"/>
<feature type="compositionally biased region" description="Polar residues" evidence="1">
    <location>
        <begin position="25"/>
        <end position="39"/>
    </location>
</feature>
<keyword evidence="3" id="KW-1185">Reference proteome</keyword>
<evidence type="ECO:0000313" key="3">
    <source>
        <dbReference type="Proteomes" id="UP000016933"/>
    </source>
</evidence>
<dbReference type="eggNOG" id="ENOG502R0YP">
    <property type="taxonomic scope" value="Eukaryota"/>
</dbReference>
<feature type="compositionally biased region" description="Basic and acidic residues" evidence="1">
    <location>
        <begin position="13"/>
        <end position="24"/>
    </location>
</feature>
<evidence type="ECO:0000313" key="2">
    <source>
        <dbReference type="EMBL" id="EME48585.1"/>
    </source>
</evidence>
<accession>N1Q1Q9</accession>
<organism evidence="2 3">
    <name type="scientific">Dothistroma septosporum (strain NZE10 / CBS 128990)</name>
    <name type="common">Red band needle blight fungus</name>
    <name type="synonym">Mycosphaerella pini</name>
    <dbReference type="NCBI Taxonomy" id="675120"/>
    <lineage>
        <taxon>Eukaryota</taxon>
        <taxon>Fungi</taxon>
        <taxon>Dikarya</taxon>
        <taxon>Ascomycota</taxon>
        <taxon>Pezizomycotina</taxon>
        <taxon>Dothideomycetes</taxon>
        <taxon>Dothideomycetidae</taxon>
        <taxon>Mycosphaerellales</taxon>
        <taxon>Mycosphaerellaceae</taxon>
        <taxon>Dothistroma</taxon>
    </lineage>
</organism>
<dbReference type="AlphaFoldDB" id="N1Q1Q9"/>
<proteinExistence type="predicted"/>
<protein>
    <submittedName>
        <fullName evidence="2">Uncharacterized protein</fullName>
    </submittedName>
</protein>
<name>N1Q1Q9_DOTSN</name>
<reference evidence="3" key="1">
    <citation type="journal article" date="2012" name="PLoS Genet.">
        <title>The genomes of the fungal plant pathogens Cladosporium fulvum and Dothistroma septosporum reveal adaptation to different hosts and lifestyles but also signatures of common ancestry.</title>
        <authorList>
            <person name="de Wit P.J.G.M."/>
            <person name="van der Burgt A."/>
            <person name="Oekmen B."/>
            <person name="Stergiopoulos I."/>
            <person name="Abd-Elsalam K.A."/>
            <person name="Aerts A.L."/>
            <person name="Bahkali A.H."/>
            <person name="Beenen H.G."/>
            <person name="Chettri P."/>
            <person name="Cox M.P."/>
            <person name="Datema E."/>
            <person name="de Vries R.P."/>
            <person name="Dhillon B."/>
            <person name="Ganley A.R."/>
            <person name="Griffiths S.A."/>
            <person name="Guo Y."/>
            <person name="Hamelin R.C."/>
            <person name="Henrissat B."/>
            <person name="Kabir M.S."/>
            <person name="Jashni M.K."/>
            <person name="Kema G."/>
            <person name="Klaubauf S."/>
            <person name="Lapidus A."/>
            <person name="Levasseur A."/>
            <person name="Lindquist E."/>
            <person name="Mehrabi R."/>
            <person name="Ohm R.A."/>
            <person name="Owen T.J."/>
            <person name="Salamov A."/>
            <person name="Schwelm A."/>
            <person name="Schijlen E."/>
            <person name="Sun H."/>
            <person name="van den Burg H.A."/>
            <person name="van Ham R.C.H.J."/>
            <person name="Zhang S."/>
            <person name="Goodwin S.B."/>
            <person name="Grigoriev I.V."/>
            <person name="Collemare J."/>
            <person name="Bradshaw R.E."/>
        </authorList>
    </citation>
    <scope>NUCLEOTIDE SEQUENCE [LARGE SCALE GENOMIC DNA]</scope>
    <source>
        <strain evidence="3">NZE10 / CBS 128990</strain>
    </source>
</reference>
<feature type="compositionally biased region" description="Basic and acidic residues" evidence="1">
    <location>
        <begin position="141"/>
        <end position="177"/>
    </location>
</feature>
<gene>
    <name evidence="2" type="ORF">DOTSEDRAFT_19109</name>
</gene>
<dbReference type="OMA" id="QIEWAST"/>
<feature type="compositionally biased region" description="Basic residues" evidence="1">
    <location>
        <begin position="180"/>
        <end position="189"/>
    </location>
</feature>